<evidence type="ECO:0000256" key="9">
    <source>
        <dbReference type="SAM" id="Phobius"/>
    </source>
</evidence>
<evidence type="ECO:0000256" key="7">
    <source>
        <dbReference type="ARBA" id="ARBA00023170"/>
    </source>
</evidence>
<evidence type="ECO:0000256" key="5">
    <source>
        <dbReference type="ARBA" id="ARBA00023040"/>
    </source>
</evidence>
<evidence type="ECO:0000256" key="1">
    <source>
        <dbReference type="ARBA" id="ARBA00004141"/>
    </source>
</evidence>
<dbReference type="InterPro" id="IPR017452">
    <property type="entry name" value="GPCR_Rhodpsn_7TM"/>
</dbReference>
<accession>A0ABD0Y7A5</accession>
<keyword evidence="3 9" id="KW-0812">Transmembrane</keyword>
<dbReference type="Pfam" id="PF00001">
    <property type="entry name" value="7tm_1"/>
    <property type="match status" value="1"/>
</dbReference>
<organism evidence="11 12">
    <name type="scientific">Ranatra chinensis</name>
    <dbReference type="NCBI Taxonomy" id="642074"/>
    <lineage>
        <taxon>Eukaryota</taxon>
        <taxon>Metazoa</taxon>
        <taxon>Ecdysozoa</taxon>
        <taxon>Arthropoda</taxon>
        <taxon>Hexapoda</taxon>
        <taxon>Insecta</taxon>
        <taxon>Pterygota</taxon>
        <taxon>Neoptera</taxon>
        <taxon>Paraneoptera</taxon>
        <taxon>Hemiptera</taxon>
        <taxon>Heteroptera</taxon>
        <taxon>Panheteroptera</taxon>
        <taxon>Nepomorpha</taxon>
        <taxon>Nepidae</taxon>
        <taxon>Ranatrinae</taxon>
        <taxon>Ranatra</taxon>
    </lineage>
</organism>
<evidence type="ECO:0000313" key="11">
    <source>
        <dbReference type="EMBL" id="KAL1122904.1"/>
    </source>
</evidence>
<evidence type="ECO:0000259" key="10">
    <source>
        <dbReference type="PROSITE" id="PS50262"/>
    </source>
</evidence>
<reference evidence="11 12" key="1">
    <citation type="submission" date="2024-07" db="EMBL/GenBank/DDBJ databases">
        <title>Chromosome-level genome assembly of the water stick insect Ranatra chinensis (Heteroptera: Nepidae).</title>
        <authorList>
            <person name="Liu X."/>
        </authorList>
    </citation>
    <scope>NUCLEOTIDE SEQUENCE [LARGE SCALE GENOMIC DNA]</scope>
    <source>
        <strain evidence="11">Cailab_2021Rc</strain>
        <tissue evidence="11">Muscle</tissue>
    </source>
</reference>
<dbReference type="Proteomes" id="UP001558652">
    <property type="component" value="Unassembled WGS sequence"/>
</dbReference>
<feature type="domain" description="G-protein coupled receptors family 1 profile" evidence="10">
    <location>
        <begin position="63"/>
        <end position="138"/>
    </location>
</feature>
<sequence length="138" mass="15229">MSSQGESSTADPNDEVLRRLLSGFHNESILLDLSRPHLKPSVTSVYPVFVFQYALLVVTALCANLAALATVLGHSLYRDPTHCYVINLAIADLVKCLVVLPVSLAVLLVQNWIFGRFLCYFLPMLQVGAFSCTISTWK</sequence>
<dbReference type="GO" id="GO:0004930">
    <property type="term" value="F:G protein-coupled receptor activity"/>
    <property type="evidence" value="ECO:0007669"/>
    <property type="project" value="UniProtKB-KW"/>
</dbReference>
<dbReference type="PANTHER" id="PTHR24238">
    <property type="entry name" value="G-PROTEIN COUPLED RECEPTOR"/>
    <property type="match status" value="1"/>
</dbReference>
<evidence type="ECO:0000256" key="2">
    <source>
        <dbReference type="ARBA" id="ARBA00010663"/>
    </source>
</evidence>
<dbReference type="EMBL" id="JBFDAA010000013">
    <property type="protein sequence ID" value="KAL1122904.1"/>
    <property type="molecule type" value="Genomic_DNA"/>
</dbReference>
<evidence type="ECO:0000256" key="6">
    <source>
        <dbReference type="ARBA" id="ARBA00023136"/>
    </source>
</evidence>
<dbReference type="SUPFAM" id="SSF81321">
    <property type="entry name" value="Family A G protein-coupled receptor-like"/>
    <property type="match status" value="1"/>
</dbReference>
<comment type="similarity">
    <text evidence="2">Belongs to the G-protein coupled receptor 1 family.</text>
</comment>
<evidence type="ECO:0000313" key="12">
    <source>
        <dbReference type="Proteomes" id="UP001558652"/>
    </source>
</evidence>
<gene>
    <name evidence="11" type="ORF">AAG570_003229</name>
</gene>
<keyword evidence="5" id="KW-0297">G-protein coupled receptor</keyword>
<feature type="transmembrane region" description="Helical" evidence="9">
    <location>
        <begin position="113"/>
        <end position="137"/>
    </location>
</feature>
<dbReference type="AlphaFoldDB" id="A0ABD0Y7A5"/>
<dbReference type="InterPro" id="IPR000276">
    <property type="entry name" value="GPCR_Rhodpsn"/>
</dbReference>
<dbReference type="GO" id="GO:0016020">
    <property type="term" value="C:membrane"/>
    <property type="evidence" value="ECO:0007669"/>
    <property type="project" value="UniProtKB-SubCell"/>
</dbReference>
<evidence type="ECO:0000256" key="8">
    <source>
        <dbReference type="ARBA" id="ARBA00023224"/>
    </source>
</evidence>
<keyword evidence="6 9" id="KW-0472">Membrane</keyword>
<keyword evidence="4 9" id="KW-1133">Transmembrane helix</keyword>
<dbReference type="PRINTS" id="PR00237">
    <property type="entry name" value="GPCRRHODOPSN"/>
</dbReference>
<keyword evidence="12" id="KW-1185">Reference proteome</keyword>
<dbReference type="PROSITE" id="PS50262">
    <property type="entry name" value="G_PROTEIN_RECEP_F1_2"/>
    <property type="match status" value="1"/>
</dbReference>
<keyword evidence="7" id="KW-0675">Receptor</keyword>
<proteinExistence type="inferred from homology"/>
<dbReference type="Gene3D" id="1.20.1070.10">
    <property type="entry name" value="Rhodopsin 7-helix transmembrane proteins"/>
    <property type="match status" value="1"/>
</dbReference>
<keyword evidence="8" id="KW-0807">Transducer</keyword>
<comment type="caution">
    <text evidence="11">The sequence shown here is derived from an EMBL/GenBank/DDBJ whole genome shotgun (WGS) entry which is preliminary data.</text>
</comment>
<protein>
    <recommendedName>
        <fullName evidence="10">G-protein coupled receptors family 1 profile domain-containing protein</fullName>
    </recommendedName>
</protein>
<dbReference type="PANTHER" id="PTHR24238:SF69">
    <property type="entry name" value="G-PROTEIN COUPLED RECEPTOR 165"/>
    <property type="match status" value="1"/>
</dbReference>
<feature type="transmembrane region" description="Helical" evidence="9">
    <location>
        <begin position="50"/>
        <end position="72"/>
    </location>
</feature>
<feature type="transmembrane region" description="Helical" evidence="9">
    <location>
        <begin position="84"/>
        <end position="107"/>
    </location>
</feature>
<comment type="subcellular location">
    <subcellularLocation>
        <location evidence="1">Membrane</location>
        <topology evidence="1">Multi-pass membrane protein</topology>
    </subcellularLocation>
</comment>
<evidence type="ECO:0000256" key="4">
    <source>
        <dbReference type="ARBA" id="ARBA00022989"/>
    </source>
</evidence>
<name>A0ABD0Y7A5_9HEMI</name>
<evidence type="ECO:0000256" key="3">
    <source>
        <dbReference type="ARBA" id="ARBA00022692"/>
    </source>
</evidence>